<feature type="domain" description="Flavodoxin-like" evidence="5">
    <location>
        <begin position="4"/>
        <end position="147"/>
    </location>
</feature>
<keyword evidence="4" id="KW-0813">Transport</keyword>
<dbReference type="RefSeq" id="WP_188071249.1">
    <property type="nucleotide sequence ID" value="NZ_BSPS01000025.1"/>
</dbReference>
<dbReference type="GO" id="GO:0050660">
    <property type="term" value="F:flavin adenine dinucleotide binding"/>
    <property type="evidence" value="ECO:0007669"/>
    <property type="project" value="TreeGrafter"/>
</dbReference>
<accession>A0A7W6BLB6</accession>
<organism evidence="6 7">
    <name type="scientific">Sphingobium jiangsuense</name>
    <dbReference type="NCBI Taxonomy" id="870476"/>
    <lineage>
        <taxon>Bacteria</taxon>
        <taxon>Pseudomonadati</taxon>
        <taxon>Pseudomonadota</taxon>
        <taxon>Alphaproteobacteria</taxon>
        <taxon>Sphingomonadales</taxon>
        <taxon>Sphingomonadaceae</taxon>
        <taxon>Sphingobium</taxon>
    </lineage>
</organism>
<evidence type="ECO:0000256" key="3">
    <source>
        <dbReference type="ARBA" id="ARBA00022643"/>
    </source>
</evidence>
<keyword evidence="7" id="KW-1185">Reference proteome</keyword>
<evidence type="ECO:0000313" key="6">
    <source>
        <dbReference type="EMBL" id="MBB3925687.1"/>
    </source>
</evidence>
<keyword evidence="2" id="KW-0285">Flavoprotein</keyword>
<dbReference type="AlphaFoldDB" id="A0A7W6BLB6"/>
<dbReference type="InterPro" id="IPR008254">
    <property type="entry name" value="Flavodoxin/NO_synth"/>
</dbReference>
<dbReference type="Proteomes" id="UP000571950">
    <property type="component" value="Unassembled WGS sequence"/>
</dbReference>
<dbReference type="PANTHER" id="PTHR19384">
    <property type="entry name" value="NITRIC OXIDE SYNTHASE-RELATED"/>
    <property type="match status" value="1"/>
</dbReference>
<evidence type="ECO:0000259" key="5">
    <source>
        <dbReference type="PROSITE" id="PS50902"/>
    </source>
</evidence>
<dbReference type="SUPFAM" id="SSF52218">
    <property type="entry name" value="Flavoproteins"/>
    <property type="match status" value="1"/>
</dbReference>
<keyword evidence="3" id="KW-0288">FMN</keyword>
<dbReference type="GO" id="GO:0010181">
    <property type="term" value="F:FMN binding"/>
    <property type="evidence" value="ECO:0007669"/>
    <property type="project" value="InterPro"/>
</dbReference>
<proteinExistence type="predicted"/>
<gene>
    <name evidence="6" type="ORF">GGR43_001402</name>
</gene>
<name>A0A7W6BLB6_9SPHN</name>
<dbReference type="InterPro" id="IPR001094">
    <property type="entry name" value="Flavdoxin-like"/>
</dbReference>
<reference evidence="6 7" key="1">
    <citation type="submission" date="2020-08" db="EMBL/GenBank/DDBJ databases">
        <title>Genomic Encyclopedia of Type Strains, Phase IV (KMG-IV): sequencing the most valuable type-strain genomes for metagenomic binning, comparative biology and taxonomic classification.</title>
        <authorList>
            <person name="Goeker M."/>
        </authorList>
    </citation>
    <scope>NUCLEOTIDE SEQUENCE [LARGE SCALE GENOMIC DNA]</scope>
    <source>
        <strain evidence="6 7">DSM 26189</strain>
    </source>
</reference>
<dbReference type="GO" id="GO:0016491">
    <property type="term" value="F:oxidoreductase activity"/>
    <property type="evidence" value="ECO:0007669"/>
    <property type="project" value="TreeGrafter"/>
</dbReference>
<evidence type="ECO:0000256" key="2">
    <source>
        <dbReference type="ARBA" id="ARBA00022630"/>
    </source>
</evidence>
<sequence length="152" mass="16127">MTDITILVATMSGTAEMVADEIAGRLEDAGAQARILRMEKADIGTLKDAEGPLLICSSTYGTGDVPDNGAALYGALEAGRPDLSGVRYGVVALGDSVYPQTFCFGGRKFDALLSSLGARRIGERFEHDSRSGVYPEDAAADWAEQWFASLDD</sequence>
<dbReference type="Gene3D" id="3.40.50.360">
    <property type="match status" value="1"/>
</dbReference>
<evidence type="ECO:0000313" key="7">
    <source>
        <dbReference type="Proteomes" id="UP000571950"/>
    </source>
</evidence>
<dbReference type="GO" id="GO:0005829">
    <property type="term" value="C:cytosol"/>
    <property type="evidence" value="ECO:0007669"/>
    <property type="project" value="TreeGrafter"/>
</dbReference>
<dbReference type="PRINTS" id="PR00369">
    <property type="entry name" value="FLAVODOXIN"/>
</dbReference>
<protein>
    <submittedName>
        <fullName evidence="6">MioC protein</fullName>
    </submittedName>
</protein>
<dbReference type="Pfam" id="PF00258">
    <property type="entry name" value="Flavodoxin_1"/>
    <property type="match status" value="1"/>
</dbReference>
<dbReference type="InterPro" id="IPR029039">
    <property type="entry name" value="Flavoprotein-like_sf"/>
</dbReference>
<comment type="caution">
    <text evidence="6">The sequence shown here is derived from an EMBL/GenBank/DDBJ whole genome shotgun (WGS) entry which is preliminary data.</text>
</comment>
<keyword evidence="4" id="KW-0249">Electron transport</keyword>
<dbReference type="EMBL" id="JACIDT010000004">
    <property type="protein sequence ID" value="MBB3925687.1"/>
    <property type="molecule type" value="Genomic_DNA"/>
</dbReference>
<evidence type="ECO:0000256" key="4">
    <source>
        <dbReference type="ARBA" id="ARBA00022982"/>
    </source>
</evidence>
<dbReference type="PANTHER" id="PTHR19384:SF128">
    <property type="entry name" value="NADPH OXIDOREDUCTASE A"/>
    <property type="match status" value="1"/>
</dbReference>
<evidence type="ECO:0000256" key="1">
    <source>
        <dbReference type="ARBA" id="ARBA00001917"/>
    </source>
</evidence>
<comment type="cofactor">
    <cofactor evidence="1">
        <name>FMN</name>
        <dbReference type="ChEBI" id="CHEBI:58210"/>
    </cofactor>
</comment>
<dbReference type="PROSITE" id="PS50902">
    <property type="entry name" value="FLAVODOXIN_LIKE"/>
    <property type="match status" value="1"/>
</dbReference>